<dbReference type="InterPro" id="IPR011990">
    <property type="entry name" value="TPR-like_helical_dom_sf"/>
</dbReference>
<dbReference type="Pfam" id="PF13283">
    <property type="entry name" value="NfrA_C"/>
    <property type="match status" value="1"/>
</dbReference>
<dbReference type="AlphaFoldDB" id="A0A923S2U6"/>
<keyword evidence="1" id="KW-0732">Signal</keyword>
<dbReference type="SUPFAM" id="SSF48452">
    <property type="entry name" value="TPR-like"/>
    <property type="match status" value="3"/>
</dbReference>
<sequence>MTTSRKEKNNVFLSSTALCALLALALAGGEANAQAKPKPKPAPKARAAAVPANPGFKAADAGYKAYERKEYAEAVQHAEEAVRLAPSQRPYWVLLVNSLVASGRLTDAEQALQRGVQAAGEDAVFAEARATLRRSQAQAAGSEMYRALQNNDIPKAIAQARAATEYAPEHPAYRLALVHALLRGQQYPEAERVASETIALLPDSAVPLALRAYARQRQNRWPDARADYDRALAQRGLTPAAQRELRLIAADASIFAGEPARALELLQPLPANDAAAAQRVALARSLARSPASGQAIAFAPPTIDCTSADAAQTCAVVAAAVPATPGYQAAAAGYRAMEAHDYATALAQARAAATAAPGNRDYQLLLMNAAIANQRYEEADVAASTALAMNANDAPLLAQRASIRRSAGNLAGAQQDAQQALAIGGLPAGAEAGLLADLGRTAEARAKLAAAQGSMTPVDLGYLASRVGDDKLASAAFAQADQAKALPVTALQDAGYAAVRARQDAQAVEYFKRAIDANEAMQLKMDPQMQFATRRTISELERKWGVLASVTYSRSGTAGPGFGVTSPGSIRTTQAGAEAYWRPWGFMNGRFVELFIRGFETLDSQRGGVTGGDSFEGAAGIRWKPLSTQNVVLSFSRLFGNATSDWLAQAAFSHDVGGDLRVDVPSWWTTRIAAEVGRYISPTHTYALGSVLVGRSYRMGDGRWVVLPHGVLAAEYDSTLNEKSAFGAGIGVSLRRWFREDKYHAPQSYVDLTMQYRAHIGGDDRIKGPYVNALISY</sequence>
<protein>
    <submittedName>
        <fullName evidence="3">Tetratricopeptide repeat protein</fullName>
    </submittedName>
</protein>
<evidence type="ECO:0000259" key="2">
    <source>
        <dbReference type="Pfam" id="PF13283"/>
    </source>
</evidence>
<dbReference type="RefSeq" id="WP_187081629.1">
    <property type="nucleotide sequence ID" value="NZ_JACORU010000004.1"/>
</dbReference>
<proteinExistence type="predicted"/>
<gene>
    <name evidence="3" type="ORF">H8R02_11815</name>
</gene>
<dbReference type="InterPro" id="IPR019734">
    <property type="entry name" value="TPR_rpt"/>
</dbReference>
<feature type="chain" id="PRO_5037540808" evidence="1">
    <location>
        <begin position="36"/>
        <end position="777"/>
    </location>
</feature>
<comment type="caution">
    <text evidence="3">The sequence shown here is derived from an EMBL/GenBank/DDBJ whole genome shotgun (WGS) entry which is preliminary data.</text>
</comment>
<evidence type="ECO:0000313" key="4">
    <source>
        <dbReference type="Proteomes" id="UP000596827"/>
    </source>
</evidence>
<evidence type="ECO:0000313" key="3">
    <source>
        <dbReference type="EMBL" id="MBC5765143.1"/>
    </source>
</evidence>
<keyword evidence="4" id="KW-1185">Reference proteome</keyword>
<dbReference type="Pfam" id="PF14559">
    <property type="entry name" value="TPR_19"/>
    <property type="match status" value="1"/>
</dbReference>
<dbReference type="Proteomes" id="UP000596827">
    <property type="component" value="Unassembled WGS sequence"/>
</dbReference>
<reference evidence="3" key="1">
    <citation type="submission" date="2020-08" db="EMBL/GenBank/DDBJ databases">
        <title>Ramlibacter sp. GTP1 16S ribosomal RNA gene genome sequencing and assembly.</title>
        <authorList>
            <person name="Kang M."/>
        </authorList>
    </citation>
    <scope>NUCLEOTIDE SEQUENCE</scope>
    <source>
        <strain evidence="3">GTP1</strain>
    </source>
</reference>
<accession>A0A923S2U6</accession>
<dbReference type="EMBL" id="JACORU010000004">
    <property type="protein sequence ID" value="MBC5765143.1"/>
    <property type="molecule type" value="Genomic_DNA"/>
</dbReference>
<organism evidence="3 4">
    <name type="scientific">Ramlibacter albus</name>
    <dbReference type="NCBI Taxonomy" id="2079448"/>
    <lineage>
        <taxon>Bacteria</taxon>
        <taxon>Pseudomonadati</taxon>
        <taxon>Pseudomonadota</taxon>
        <taxon>Betaproteobacteria</taxon>
        <taxon>Burkholderiales</taxon>
        <taxon>Comamonadaceae</taxon>
        <taxon>Ramlibacter</taxon>
    </lineage>
</organism>
<feature type="signal peptide" evidence="1">
    <location>
        <begin position="1"/>
        <end position="35"/>
    </location>
</feature>
<name>A0A923S2U6_9BURK</name>
<feature type="domain" description="Bacteriophage N4 adsorption protein A C-terminal" evidence="2">
    <location>
        <begin position="607"/>
        <end position="771"/>
    </location>
</feature>
<dbReference type="Gene3D" id="1.25.40.10">
    <property type="entry name" value="Tetratricopeptide repeat domain"/>
    <property type="match status" value="2"/>
</dbReference>
<evidence type="ECO:0000256" key="1">
    <source>
        <dbReference type="SAM" id="SignalP"/>
    </source>
</evidence>
<dbReference type="InterPro" id="IPR025137">
    <property type="entry name" value="NfrA_C"/>
</dbReference>
<dbReference type="SMART" id="SM00028">
    <property type="entry name" value="TPR"/>
    <property type="match status" value="5"/>
</dbReference>